<dbReference type="RefSeq" id="WP_073290903.1">
    <property type="nucleotide sequence ID" value="NZ_FRAV01000004.1"/>
</dbReference>
<dbReference type="InterPro" id="IPR047589">
    <property type="entry name" value="DUF11_rpt"/>
</dbReference>
<feature type="domain" description="Secretion system C-terminal sorting" evidence="3">
    <location>
        <begin position="1182"/>
        <end position="1248"/>
    </location>
</feature>
<gene>
    <name evidence="5" type="ORF">SAMN05444267_100428</name>
</gene>
<dbReference type="NCBIfam" id="TIGR04183">
    <property type="entry name" value="Por_Secre_tail"/>
    <property type="match status" value="1"/>
</dbReference>
<evidence type="ECO:0000256" key="1">
    <source>
        <dbReference type="ARBA" id="ARBA00022729"/>
    </source>
</evidence>
<dbReference type="SUPFAM" id="SSF52058">
    <property type="entry name" value="L domain-like"/>
    <property type="match status" value="2"/>
</dbReference>
<evidence type="ECO:0000313" key="6">
    <source>
        <dbReference type="Proteomes" id="UP000184364"/>
    </source>
</evidence>
<protein>
    <submittedName>
        <fullName evidence="5">Por secretion system C-terminal sorting domain-containing protein</fullName>
    </submittedName>
</protein>
<dbReference type="InterPro" id="IPR055353">
    <property type="entry name" value="DUF7619"/>
</dbReference>
<dbReference type="AlphaFoldDB" id="A0A1M6SHJ3"/>
<name>A0A1M6SHJ3_9FLAO</name>
<dbReference type="STRING" id="1302687.SAMN05444267_100428"/>
<dbReference type="Pfam" id="PF18962">
    <property type="entry name" value="Por_Secre_tail"/>
    <property type="match status" value="1"/>
</dbReference>
<feature type="signal peptide" evidence="2">
    <location>
        <begin position="1"/>
        <end position="18"/>
    </location>
</feature>
<evidence type="ECO:0000259" key="4">
    <source>
        <dbReference type="Pfam" id="PF24595"/>
    </source>
</evidence>
<dbReference type="OrthoDB" id="1110367at2"/>
<dbReference type="Pfam" id="PF24595">
    <property type="entry name" value="DUF7619"/>
    <property type="match status" value="1"/>
</dbReference>
<sequence length="1250" mass="138686">MKKIYLIIFMILFSALKAQNISFYDQNLKNKILSSNSSNQIAKNISGNFFAIDANSDGQISTTEASQVSYLDVSNSNISNTLGLTSFTNLITLKINNNSLTGTLNLSSITTLKNIECQNNVLSILTLDNPTSVNVSNNHLYTFNTTYGATGLIYLNISNNYFSIFTIDYPSLVDFSADGNPMTQMNFTQASPAGFVLNPITQVETLTFSSYGYTPPSFTIANFPNLKYLHGAIQPVNGLLIENLPSLSYSTISCHKIIVKNINPSIDINGLSFNIDEFHLQGTSNTAILNYQAIRAKKYYFEDLTSVTDLNFYVDEDTTEVHFSNLPILNNLKFGTTSSNPNACLATVDLSTIPSLKNFEINNLRYSSMNFSNLNLLKKITLNGTSCNPSNSVLNISNLPQLEEIFIKDRYLKTLTINTLNSLKSIALNSISCQSITLSSLPQLVSFLMDSNSNATNTLPSLDFNNLPSLQSIELLRPFVNAVTFNNLPSLKTFKVEDPYSVYFSSDISTSYNFSNLPLLENIILNNSKIIPLTLNNLPSLKNLTVKRTYFGTNYTFQNLPLLENVTIENPHISSPGTIINLSDLAFNNLPSIKNITLKDFYSLNTLNLGNTNTTLENFSMKSEIATYGNLTSFTFNDFPQLRALQFNRKLNNLQLTNLPQLNTLNVNSNNFTTLNIGNLPALQNFTSNYNYYTSGQYNINFTNLPVLKKVNVSYNNGYLKKIDLSQVPQLEELQFIANNSGYPQTLDYINLKNGNPNLLVLNTEYIKNICVDDDSERALVQSLDTSLANTIFTSYCTLAPVGNIYKVIGTASYDYNNNGCNSSDPKFPYLKFGINSGGISSVYTTNQTGTFNIPLQTGNHIITPIIENPTYYNFSPTNFTADFPTQASPLTQNLCFTPNGTHNDLEVVIIPVNAAAPGFNTKYKIIYKNKGTGVQSGTLSFSYTDNLMNYLNATIVPNSQSTGLLNWNFTNLLPFETKEITVTFKLNTPTQTPALNSGDILHFTTQINAGTDETPLDNIFTLHQTVVNSFDPNDKTCLEGTSISQAKVGDYVHYLIRFENTGTANAQNIVVKDVIDISKFDISSLVALNGSHNFITRITNPNTVEFIFENIQLPFNNSTNDGYVSFKIKTKSTLNLGDSFSNTANIYFDYNHPIITNTYTTSVQNVLATSEINNNKSTFSIYPNPVKDILSIQSKEKIVKAEIYDAAGRVLKAVSVTDNSINVSELSKGNYLIKLSTKDKTVTQKFIKN</sequence>
<proteinExistence type="predicted"/>
<dbReference type="Gene3D" id="3.80.10.10">
    <property type="entry name" value="Ribonuclease Inhibitor"/>
    <property type="match status" value="3"/>
</dbReference>
<evidence type="ECO:0000256" key="2">
    <source>
        <dbReference type="SAM" id="SignalP"/>
    </source>
</evidence>
<dbReference type="EMBL" id="FRAV01000004">
    <property type="protein sequence ID" value="SHK44129.1"/>
    <property type="molecule type" value="Genomic_DNA"/>
</dbReference>
<feature type="chain" id="PRO_5012070675" evidence="2">
    <location>
        <begin position="19"/>
        <end position="1250"/>
    </location>
</feature>
<dbReference type="Proteomes" id="UP000184364">
    <property type="component" value="Unassembled WGS sequence"/>
</dbReference>
<reference evidence="6" key="1">
    <citation type="submission" date="2016-11" db="EMBL/GenBank/DDBJ databases">
        <authorList>
            <person name="Varghese N."/>
            <person name="Submissions S."/>
        </authorList>
    </citation>
    <scope>NUCLEOTIDE SEQUENCE [LARGE SCALE GENOMIC DNA]</scope>
    <source>
        <strain evidence="6">DSM 26899</strain>
    </source>
</reference>
<dbReference type="NCBIfam" id="TIGR01451">
    <property type="entry name" value="B_ant_repeat"/>
    <property type="match status" value="1"/>
</dbReference>
<evidence type="ECO:0000313" key="5">
    <source>
        <dbReference type="EMBL" id="SHK44129.1"/>
    </source>
</evidence>
<organism evidence="5 6">
    <name type="scientific">Chryseobacterium polytrichastri</name>
    <dbReference type="NCBI Taxonomy" id="1302687"/>
    <lineage>
        <taxon>Bacteria</taxon>
        <taxon>Pseudomonadati</taxon>
        <taxon>Bacteroidota</taxon>
        <taxon>Flavobacteriia</taxon>
        <taxon>Flavobacteriales</taxon>
        <taxon>Weeksellaceae</taxon>
        <taxon>Chryseobacterium group</taxon>
        <taxon>Chryseobacterium</taxon>
    </lineage>
</organism>
<keyword evidence="6" id="KW-1185">Reference proteome</keyword>
<dbReference type="InterPro" id="IPR026444">
    <property type="entry name" value="Secre_tail"/>
</dbReference>
<keyword evidence="1 2" id="KW-0732">Signal</keyword>
<dbReference type="InterPro" id="IPR032675">
    <property type="entry name" value="LRR_dom_sf"/>
</dbReference>
<evidence type="ECO:0000259" key="3">
    <source>
        <dbReference type="Pfam" id="PF18962"/>
    </source>
</evidence>
<accession>A0A1M6SHJ3</accession>
<feature type="domain" description="DUF7619" evidence="4">
    <location>
        <begin position="1032"/>
        <end position="1162"/>
    </location>
</feature>